<dbReference type="PROSITE" id="PS00039">
    <property type="entry name" value="DEAD_ATP_HELICASE"/>
    <property type="match status" value="1"/>
</dbReference>
<dbReference type="InterPro" id="IPR027417">
    <property type="entry name" value="P-loop_NTPase"/>
</dbReference>
<dbReference type="GO" id="GO:0005829">
    <property type="term" value="C:cytosol"/>
    <property type="evidence" value="ECO:0007669"/>
    <property type="project" value="TreeGrafter"/>
</dbReference>
<dbReference type="Pfam" id="PF00271">
    <property type="entry name" value="Helicase_C"/>
    <property type="match status" value="1"/>
</dbReference>
<name>A0A915M9D3_MELJA</name>
<evidence type="ECO:0000259" key="7">
    <source>
        <dbReference type="PROSITE" id="PS51194"/>
    </source>
</evidence>
<sequence>MGLDVVIATPGRLIDHLHNSPNFSLLDIEVLVLDEADRMLEEQFMEQLSEIIKLCARNRQTMLFSATLSEAVEDLARLSLDKPIKLFVNENTDVALNLRQEFVRIRGGNEEENSLREAMVAALVTRNFSERTIIFVRTKHECERLCILLALMGLKTGQLHGGLNQVQRVQALHSFRKQTDVKILCATDLAARGLDIEGVMTVINMHMPNTIKNYIHRVGRTARAGKTGRAISMIGENDRKLAKEILKEKTTNSSNIIQRKSSIEKLIEDEKIEKMILQKQEKPIVKTEGENVVNKLNIKRGIKENLHLLQKLLILANWQLKDTGEGQMMQISEKLEKKEGKVEMKTENNF</sequence>
<reference evidence="9" key="1">
    <citation type="submission" date="2022-11" db="UniProtKB">
        <authorList>
            <consortium name="WormBaseParasite"/>
        </authorList>
    </citation>
    <scope>IDENTIFICATION</scope>
</reference>
<proteinExistence type="inferred from homology"/>
<protein>
    <submittedName>
        <fullName evidence="9">RNA helicase</fullName>
    </submittedName>
</protein>
<dbReference type="GO" id="GO:0005524">
    <property type="term" value="F:ATP binding"/>
    <property type="evidence" value="ECO:0007669"/>
    <property type="project" value="UniProtKB-KW"/>
</dbReference>
<dbReference type="GO" id="GO:0003724">
    <property type="term" value="F:RNA helicase activity"/>
    <property type="evidence" value="ECO:0007669"/>
    <property type="project" value="TreeGrafter"/>
</dbReference>
<dbReference type="AlphaFoldDB" id="A0A915M9D3"/>
<evidence type="ECO:0000256" key="5">
    <source>
        <dbReference type="RuleBase" id="RU000492"/>
    </source>
</evidence>
<evidence type="ECO:0000256" key="4">
    <source>
        <dbReference type="ARBA" id="ARBA00022840"/>
    </source>
</evidence>
<dbReference type="GO" id="GO:0016787">
    <property type="term" value="F:hydrolase activity"/>
    <property type="evidence" value="ECO:0007669"/>
    <property type="project" value="UniProtKB-KW"/>
</dbReference>
<dbReference type="InterPro" id="IPR050079">
    <property type="entry name" value="DEAD_box_RNA_helicase"/>
</dbReference>
<keyword evidence="3 5" id="KW-0347">Helicase</keyword>
<feature type="domain" description="Helicase C-terminal" evidence="7">
    <location>
        <begin position="97"/>
        <end position="267"/>
    </location>
</feature>
<keyword evidence="4 5" id="KW-0067">ATP-binding</keyword>
<dbReference type="PANTHER" id="PTHR47959">
    <property type="entry name" value="ATP-DEPENDENT RNA HELICASE RHLE-RELATED"/>
    <property type="match status" value="1"/>
</dbReference>
<evidence type="ECO:0000256" key="3">
    <source>
        <dbReference type="ARBA" id="ARBA00022806"/>
    </source>
</evidence>
<keyword evidence="1 5" id="KW-0547">Nucleotide-binding</keyword>
<dbReference type="GO" id="GO:0003676">
    <property type="term" value="F:nucleic acid binding"/>
    <property type="evidence" value="ECO:0007669"/>
    <property type="project" value="InterPro"/>
</dbReference>
<keyword evidence="2 5" id="KW-0378">Hydrolase</keyword>
<evidence type="ECO:0000256" key="1">
    <source>
        <dbReference type="ARBA" id="ARBA00022741"/>
    </source>
</evidence>
<dbReference type="Gene3D" id="3.40.50.300">
    <property type="entry name" value="P-loop containing nucleotide triphosphate hydrolases"/>
    <property type="match status" value="2"/>
</dbReference>
<dbReference type="PANTHER" id="PTHR47959:SF1">
    <property type="entry name" value="ATP-DEPENDENT RNA HELICASE DBPA"/>
    <property type="match status" value="1"/>
</dbReference>
<dbReference type="InterPro" id="IPR001650">
    <property type="entry name" value="Helicase_C-like"/>
</dbReference>
<accession>A0A915M9D3</accession>
<dbReference type="Proteomes" id="UP000887561">
    <property type="component" value="Unplaced"/>
</dbReference>
<keyword evidence="8" id="KW-1185">Reference proteome</keyword>
<dbReference type="PROSITE" id="PS51194">
    <property type="entry name" value="HELICASE_CTER"/>
    <property type="match status" value="1"/>
</dbReference>
<dbReference type="InterPro" id="IPR000629">
    <property type="entry name" value="RNA-helicase_DEAD-box_CS"/>
</dbReference>
<comment type="similarity">
    <text evidence="5">Belongs to the DEAD box helicase family.</text>
</comment>
<feature type="domain" description="Helicase ATP-binding" evidence="6">
    <location>
        <begin position="1"/>
        <end position="86"/>
    </location>
</feature>
<dbReference type="SUPFAM" id="SSF52540">
    <property type="entry name" value="P-loop containing nucleoside triphosphate hydrolases"/>
    <property type="match status" value="1"/>
</dbReference>
<dbReference type="WBParaSite" id="scaffold3171_cov233.g6133">
    <property type="protein sequence ID" value="scaffold3171_cov233.g6133"/>
    <property type="gene ID" value="scaffold3171_cov233.g6133"/>
</dbReference>
<dbReference type="CDD" id="cd18787">
    <property type="entry name" value="SF2_C_DEAD"/>
    <property type="match status" value="1"/>
</dbReference>
<evidence type="ECO:0000256" key="2">
    <source>
        <dbReference type="ARBA" id="ARBA00022801"/>
    </source>
</evidence>
<organism evidence="8 9">
    <name type="scientific">Meloidogyne javanica</name>
    <name type="common">Root-knot nematode worm</name>
    <dbReference type="NCBI Taxonomy" id="6303"/>
    <lineage>
        <taxon>Eukaryota</taxon>
        <taxon>Metazoa</taxon>
        <taxon>Ecdysozoa</taxon>
        <taxon>Nematoda</taxon>
        <taxon>Chromadorea</taxon>
        <taxon>Rhabditida</taxon>
        <taxon>Tylenchina</taxon>
        <taxon>Tylenchomorpha</taxon>
        <taxon>Tylenchoidea</taxon>
        <taxon>Meloidogynidae</taxon>
        <taxon>Meloidogyninae</taxon>
        <taxon>Meloidogyne</taxon>
        <taxon>Meloidogyne incognita group</taxon>
    </lineage>
</organism>
<dbReference type="Pfam" id="PF00270">
    <property type="entry name" value="DEAD"/>
    <property type="match status" value="1"/>
</dbReference>
<dbReference type="PROSITE" id="PS51192">
    <property type="entry name" value="HELICASE_ATP_BIND_1"/>
    <property type="match status" value="1"/>
</dbReference>
<dbReference type="InterPro" id="IPR011545">
    <property type="entry name" value="DEAD/DEAH_box_helicase_dom"/>
</dbReference>
<evidence type="ECO:0000313" key="9">
    <source>
        <dbReference type="WBParaSite" id="scaffold3171_cov233.g6133"/>
    </source>
</evidence>
<evidence type="ECO:0000313" key="8">
    <source>
        <dbReference type="Proteomes" id="UP000887561"/>
    </source>
</evidence>
<dbReference type="InterPro" id="IPR014001">
    <property type="entry name" value="Helicase_ATP-bd"/>
</dbReference>
<evidence type="ECO:0000259" key="6">
    <source>
        <dbReference type="PROSITE" id="PS51192"/>
    </source>
</evidence>
<dbReference type="GO" id="GO:0043186">
    <property type="term" value="C:P granule"/>
    <property type="evidence" value="ECO:0007669"/>
    <property type="project" value="UniProtKB-ARBA"/>
</dbReference>
<dbReference type="SMART" id="SM00490">
    <property type="entry name" value="HELICc"/>
    <property type="match status" value="1"/>
</dbReference>